<feature type="active site" description="Nucleophile" evidence="15">
    <location>
        <position position="247"/>
    </location>
</feature>
<keyword evidence="6" id="KW-0963">Cytoplasm</keyword>
<evidence type="ECO:0000313" key="20">
    <source>
        <dbReference type="Proteomes" id="UP000182409"/>
    </source>
</evidence>
<dbReference type="InterPro" id="IPR017853">
    <property type="entry name" value="GH"/>
</dbReference>
<evidence type="ECO:0000256" key="9">
    <source>
        <dbReference type="ARBA" id="ARBA00023295"/>
    </source>
</evidence>
<reference evidence="19 20" key="1">
    <citation type="submission" date="2016-10" db="EMBL/GenBank/DDBJ databases">
        <authorList>
            <person name="de Groot N.N."/>
        </authorList>
    </citation>
    <scope>NUCLEOTIDE SEQUENCE [LARGE SCALE GENOMIC DNA]</scope>
    <source>
        <strain evidence="19 20">AB35.6</strain>
    </source>
</reference>
<dbReference type="CDD" id="cd11325">
    <property type="entry name" value="AmyAc_GTHase"/>
    <property type="match status" value="1"/>
</dbReference>
<dbReference type="InterPro" id="IPR044901">
    <property type="entry name" value="Trehalose_TreZ_E-set_sf"/>
</dbReference>
<feature type="binding site" evidence="16">
    <location>
        <begin position="380"/>
        <end position="385"/>
    </location>
    <ligand>
        <name>substrate</name>
    </ligand>
</feature>
<dbReference type="GO" id="GO:0005737">
    <property type="term" value="C:cytoplasm"/>
    <property type="evidence" value="ECO:0007669"/>
    <property type="project" value="UniProtKB-SubCell"/>
</dbReference>
<dbReference type="GO" id="GO:0033942">
    <property type="term" value="F:4-alpha-D-(1-&gt;4)-alpha-D-glucanotrehalose trehalohydrolase activity"/>
    <property type="evidence" value="ECO:0007669"/>
    <property type="project" value="UniProtKB-EC"/>
</dbReference>
<dbReference type="Proteomes" id="UP000182409">
    <property type="component" value="Unassembled WGS sequence"/>
</dbReference>
<comment type="pathway">
    <text evidence="2 14">Glycan biosynthesis; trehalose biosynthesis.</text>
</comment>
<keyword evidence="8" id="KW-0119">Carbohydrate metabolism</keyword>
<evidence type="ECO:0000256" key="13">
    <source>
        <dbReference type="NCBIfam" id="TIGR02402"/>
    </source>
</evidence>
<evidence type="ECO:0000256" key="17">
    <source>
        <dbReference type="PIRSR" id="PIRSR006337-3"/>
    </source>
</evidence>
<feature type="binding site" evidence="16">
    <location>
        <begin position="309"/>
        <end position="313"/>
    </location>
    <ligand>
        <name>substrate</name>
    </ligand>
</feature>
<dbReference type="Gene3D" id="1.10.10.760">
    <property type="entry name" value="E-set domains of sugar-utilizing enzymes"/>
    <property type="match status" value="1"/>
</dbReference>
<dbReference type="EC" id="3.2.1.141" evidence="4 13"/>
<dbReference type="SUPFAM" id="SSF81296">
    <property type="entry name" value="E set domains"/>
    <property type="match status" value="1"/>
</dbReference>
<evidence type="ECO:0000256" key="6">
    <source>
        <dbReference type="ARBA" id="ARBA00022490"/>
    </source>
</evidence>
<evidence type="ECO:0000256" key="5">
    <source>
        <dbReference type="ARBA" id="ARBA00015938"/>
    </source>
</evidence>
<dbReference type="SMART" id="SM00642">
    <property type="entry name" value="Aamy"/>
    <property type="match status" value="1"/>
</dbReference>
<evidence type="ECO:0000256" key="8">
    <source>
        <dbReference type="ARBA" id="ARBA00023277"/>
    </source>
</evidence>
<dbReference type="PANTHER" id="PTHR43651:SF11">
    <property type="entry name" value="MALTO-OLIGOSYLTREHALOSE TREHALOHYDROLASE"/>
    <property type="match status" value="1"/>
</dbReference>
<proteinExistence type="inferred from homology"/>
<dbReference type="UniPathway" id="UPA00299"/>
<dbReference type="OrthoDB" id="9800174at2"/>
<keyword evidence="9 14" id="KW-0326">Glycosidase</keyword>
<dbReference type="SUPFAM" id="SSF51445">
    <property type="entry name" value="(Trans)glycosidases"/>
    <property type="match status" value="1"/>
</dbReference>
<comment type="similarity">
    <text evidence="3 14">Belongs to the glycosyl hydrolase 13 family.</text>
</comment>
<evidence type="ECO:0000256" key="12">
    <source>
        <dbReference type="ARBA" id="ARBA00034013"/>
    </source>
</evidence>
<dbReference type="Gene3D" id="3.20.20.80">
    <property type="entry name" value="Glycosidases"/>
    <property type="match status" value="1"/>
</dbReference>
<feature type="site" description="Transition state stabilizer" evidence="17">
    <location>
        <position position="381"/>
    </location>
</feature>
<evidence type="ECO:0000256" key="4">
    <source>
        <dbReference type="ARBA" id="ARBA00012268"/>
    </source>
</evidence>
<dbReference type="InterPro" id="IPR012768">
    <property type="entry name" value="Trehalose_TreZ"/>
</dbReference>
<dbReference type="InterPro" id="IPR006047">
    <property type="entry name" value="GH13_cat_dom"/>
</dbReference>
<sequence>MHKFGVWAPKAQKMSLCWREQVLAMNGPNHRGWWTLEVQEATCGDRYAFLLDDDSTPYPDPRSLRQPEGVHGLSEIYSHGGFEWHDQLWRGSPKTGAIIYELHIGTFSTEGTFDGAIPHLKYLADLGITHVEVMPVAAWAGKQGWGYDSVSLFATHEHYGGPDGFKRFVDACHATGLSVILDVVYNHFGPVGNYTGKFGPYLNENRKTPWGDAVNLDQEGSDEVRRFFVDNAIMWLKDYHCDGLRFDAVHAFLDLSAVHFMEQLSTEVERLGATVGKEFYLIAESDLNDPRVVRPREANGYGMDAQWSDDFHHALIAVLYSPKEGESGYYSDFGTIADLHKSLKHAYVYDGQYSGHRKRRHGRPTDGLSAHHFIHFDQNHDQVGNRGWGERFEHLVGTDAAKLSIGIVLLAPYTPMLFMGEEWASSTPFLYFADHEDEEMRRLVAEGRKNEFAAFGFGGDVPNPEHEKTFLDSKLKWDEQEEGNHGDFLAWTKALIKLRRSHVCFNDGDTHHLHVFSDERARTLVMEREEARVVVNFGDQPFAFALLEGEQLELASRAEVSVREGYLDVPPMTLAVLLSTSEQFENRQVEARARA</sequence>
<evidence type="ECO:0000313" key="19">
    <source>
        <dbReference type="EMBL" id="SEB57793.1"/>
    </source>
</evidence>
<evidence type="ECO:0000256" key="14">
    <source>
        <dbReference type="PIRNR" id="PIRNR006337"/>
    </source>
</evidence>
<comment type="subcellular location">
    <subcellularLocation>
        <location evidence="1 15">Cytoplasm</location>
    </subcellularLocation>
</comment>
<evidence type="ECO:0000256" key="2">
    <source>
        <dbReference type="ARBA" id="ARBA00005199"/>
    </source>
</evidence>
<dbReference type="CDD" id="cd02853">
    <property type="entry name" value="E_set_MTHase_like_N"/>
    <property type="match status" value="1"/>
</dbReference>
<dbReference type="Gene3D" id="2.60.40.10">
    <property type="entry name" value="Immunoglobulins"/>
    <property type="match status" value="1"/>
</dbReference>
<dbReference type="AlphaFoldDB" id="A0A1H4KHB4"/>
<dbReference type="PIRSF" id="PIRSF006337">
    <property type="entry name" value="Trehalose_TreZ"/>
    <property type="match status" value="1"/>
</dbReference>
<protein>
    <recommendedName>
        <fullName evidence="5 13">Malto-oligosyltrehalose trehalohydrolase</fullName>
        <shortName evidence="14">MTHase</shortName>
        <ecNumber evidence="4 13">3.2.1.141</ecNumber>
    </recommendedName>
    <alternativeName>
        <fullName evidence="11 14">4-alpha-D-((1-&gt;4)-alpha-D-glucano)trehalose trehalohydrolase</fullName>
    </alternativeName>
    <alternativeName>
        <fullName evidence="10 14">Maltooligosyl trehalose trehalohydrolase</fullName>
    </alternativeName>
</protein>
<evidence type="ECO:0000256" key="7">
    <source>
        <dbReference type="ARBA" id="ARBA00022801"/>
    </source>
</evidence>
<dbReference type="InterPro" id="IPR013783">
    <property type="entry name" value="Ig-like_fold"/>
</dbReference>
<evidence type="ECO:0000256" key="11">
    <source>
        <dbReference type="ARBA" id="ARBA00033284"/>
    </source>
</evidence>
<comment type="catalytic activity">
    <reaction evidence="12 14">
        <text>hydrolysis of (1-&gt;4)-alpha-D-glucosidic linkage in 4-alpha-D-[(1-&gt;4)-alpha-D-glucanosyl]n trehalose to yield trehalose and (1-&gt;4)-alpha-D-glucan.</text>
        <dbReference type="EC" id="3.2.1.141"/>
    </reaction>
</comment>
<name>A0A1H4KHB4_9BACT</name>
<accession>A0A1H4KHB4</accession>
<dbReference type="PANTHER" id="PTHR43651">
    <property type="entry name" value="1,4-ALPHA-GLUCAN-BRANCHING ENZYME"/>
    <property type="match status" value="1"/>
</dbReference>
<evidence type="ECO:0000256" key="3">
    <source>
        <dbReference type="ARBA" id="ARBA00008061"/>
    </source>
</evidence>
<evidence type="ECO:0000256" key="1">
    <source>
        <dbReference type="ARBA" id="ARBA00004496"/>
    </source>
</evidence>
<organism evidence="19 20">
    <name type="scientific">Terriglobus roseus</name>
    <dbReference type="NCBI Taxonomy" id="392734"/>
    <lineage>
        <taxon>Bacteria</taxon>
        <taxon>Pseudomonadati</taxon>
        <taxon>Acidobacteriota</taxon>
        <taxon>Terriglobia</taxon>
        <taxon>Terriglobales</taxon>
        <taxon>Acidobacteriaceae</taxon>
        <taxon>Terriglobus</taxon>
    </lineage>
</organism>
<evidence type="ECO:0000256" key="10">
    <source>
        <dbReference type="ARBA" id="ARBA00032057"/>
    </source>
</evidence>
<dbReference type="InterPro" id="IPR014756">
    <property type="entry name" value="Ig_E-set"/>
</dbReference>
<feature type="domain" description="Glycosyl hydrolase family 13 catalytic" evidence="18">
    <location>
        <begin position="75"/>
        <end position="448"/>
    </location>
</feature>
<dbReference type="EMBL" id="FNSD01000001">
    <property type="protein sequence ID" value="SEB57793.1"/>
    <property type="molecule type" value="Genomic_DNA"/>
</dbReference>
<feature type="active site" description="Proton donor" evidence="15">
    <location>
        <position position="284"/>
    </location>
</feature>
<dbReference type="NCBIfam" id="TIGR02402">
    <property type="entry name" value="trehalose_TreZ"/>
    <property type="match status" value="1"/>
</dbReference>
<dbReference type="Pfam" id="PF00128">
    <property type="entry name" value="Alpha-amylase"/>
    <property type="match status" value="1"/>
</dbReference>
<feature type="binding site" evidence="16">
    <location>
        <begin position="245"/>
        <end position="250"/>
    </location>
    <ligand>
        <name>substrate</name>
    </ligand>
</feature>
<evidence type="ECO:0000259" key="18">
    <source>
        <dbReference type="SMART" id="SM00642"/>
    </source>
</evidence>
<dbReference type="RefSeq" id="WP_074652780.1">
    <property type="nucleotide sequence ID" value="NZ_FNSD01000001.1"/>
</dbReference>
<keyword evidence="7 14" id="KW-0378">Hydrolase</keyword>
<evidence type="ECO:0000256" key="16">
    <source>
        <dbReference type="PIRSR" id="PIRSR006337-2"/>
    </source>
</evidence>
<gene>
    <name evidence="19" type="ORF">SAMN05443244_1194</name>
</gene>
<dbReference type="GO" id="GO:0005992">
    <property type="term" value="P:trehalose biosynthetic process"/>
    <property type="evidence" value="ECO:0007669"/>
    <property type="project" value="UniProtKB-UniRule"/>
</dbReference>
<dbReference type="Pfam" id="PF11941">
    <property type="entry name" value="DUF3459"/>
    <property type="match status" value="1"/>
</dbReference>
<dbReference type="InterPro" id="IPR022567">
    <property type="entry name" value="DUF3459"/>
</dbReference>
<evidence type="ECO:0000256" key="15">
    <source>
        <dbReference type="PIRSR" id="PIRSR006337-1"/>
    </source>
</evidence>